<dbReference type="Pfam" id="PF00069">
    <property type="entry name" value="Pkinase"/>
    <property type="match status" value="1"/>
</dbReference>
<name>A0A7G1KQK9_9NOCA</name>
<dbReference type="PROSITE" id="PS00108">
    <property type="entry name" value="PROTEIN_KINASE_ST"/>
    <property type="match status" value="1"/>
</dbReference>
<protein>
    <submittedName>
        <fullName evidence="9">Serine/threonine protein kinase</fullName>
    </submittedName>
</protein>
<dbReference type="SMART" id="SM00220">
    <property type="entry name" value="S_TKc"/>
    <property type="match status" value="1"/>
</dbReference>
<dbReference type="InterPro" id="IPR011009">
    <property type="entry name" value="Kinase-like_dom_sf"/>
</dbReference>
<feature type="transmembrane region" description="Helical" evidence="7">
    <location>
        <begin position="374"/>
        <end position="397"/>
    </location>
</feature>
<dbReference type="GeneID" id="80351749"/>
<evidence type="ECO:0000256" key="3">
    <source>
        <dbReference type="ARBA" id="ARBA00022777"/>
    </source>
</evidence>
<keyword evidence="4 5" id="KW-0067">ATP-binding</keyword>
<feature type="compositionally biased region" description="Polar residues" evidence="6">
    <location>
        <begin position="421"/>
        <end position="435"/>
    </location>
</feature>
<feature type="binding site" evidence="5">
    <location>
        <position position="43"/>
    </location>
    <ligand>
        <name>ATP</name>
        <dbReference type="ChEBI" id="CHEBI:30616"/>
    </ligand>
</feature>
<sequence length="549" mass="56614">MRPLEPDDPTTIGQYRLLGILGAGGMGRVYLGRNSGGRTVAVKVVRPDLSGDTEFRTRFRREVAAARRVAGPYTVPVLDADLDTPRPWLATGFVSGLSLSDAVDGYGPLPEPALITLATGLARALVDIHATGLVHRDLKPSNVLLAVDGPRVIDFGIARAADDTALTTTGKIIGSPGYMCPEQITGTAPAGPAGDVFALGGLLVYAATGTGPFGSGDSVAMLWRVVQEPARLDGVPDRLRTLVAACLDKDPESRPAPADLAARLAPLGAADTRGWLPAPILEDISRRAIALLDLEIVAPAVDTPPAPLVAHPATGGSNQPTPNPTTRPHPDTPPPAANPAARQPPPIGAPAHPGTTIRRDLPPPPPAPRPKRTALIAATTAAVLAAAGTISGILAYNHDTRATDATRTTADTPGSAGAETSGDSETPSPATSYSTLPRDYVGTWKGTATDGIVVYTIVVDLNNGSVGDELGTASNTSRTSGQKCERAETLTAATSDEIALQARLTAGDTSALGCQDDGNWSKLRLAPDGSVDYRMQGIIGDIAGTLRKN</sequence>
<feature type="compositionally biased region" description="Pro residues" evidence="6">
    <location>
        <begin position="321"/>
        <end position="348"/>
    </location>
</feature>
<evidence type="ECO:0000256" key="4">
    <source>
        <dbReference type="ARBA" id="ARBA00022840"/>
    </source>
</evidence>
<dbReference type="InterPro" id="IPR008271">
    <property type="entry name" value="Ser/Thr_kinase_AS"/>
</dbReference>
<evidence type="ECO:0000313" key="10">
    <source>
        <dbReference type="Proteomes" id="UP000516173"/>
    </source>
</evidence>
<dbReference type="GO" id="GO:0004674">
    <property type="term" value="F:protein serine/threonine kinase activity"/>
    <property type="evidence" value="ECO:0007669"/>
    <property type="project" value="UniProtKB-KW"/>
</dbReference>
<gene>
    <name evidence="9" type="ORF">NWFMUON74_32960</name>
</gene>
<evidence type="ECO:0000256" key="7">
    <source>
        <dbReference type="SAM" id="Phobius"/>
    </source>
</evidence>
<dbReference type="Proteomes" id="UP000516173">
    <property type="component" value="Chromosome"/>
</dbReference>
<keyword evidence="9" id="KW-0723">Serine/threonine-protein kinase</keyword>
<dbReference type="GO" id="GO:0005524">
    <property type="term" value="F:ATP binding"/>
    <property type="evidence" value="ECO:0007669"/>
    <property type="project" value="UniProtKB-UniRule"/>
</dbReference>
<dbReference type="CDD" id="cd14014">
    <property type="entry name" value="STKc_PknB_like"/>
    <property type="match status" value="1"/>
</dbReference>
<dbReference type="PANTHER" id="PTHR43289">
    <property type="entry name" value="MITOGEN-ACTIVATED PROTEIN KINASE KINASE KINASE 20-RELATED"/>
    <property type="match status" value="1"/>
</dbReference>
<dbReference type="EMBL" id="AP023396">
    <property type="protein sequence ID" value="BCK55524.1"/>
    <property type="molecule type" value="Genomic_DNA"/>
</dbReference>
<keyword evidence="3 9" id="KW-0418">Kinase</keyword>
<evidence type="ECO:0000259" key="8">
    <source>
        <dbReference type="PROSITE" id="PS50011"/>
    </source>
</evidence>
<dbReference type="Gene3D" id="3.30.200.20">
    <property type="entry name" value="Phosphorylase Kinase, domain 1"/>
    <property type="match status" value="1"/>
</dbReference>
<feature type="domain" description="Protein kinase" evidence="8">
    <location>
        <begin position="15"/>
        <end position="276"/>
    </location>
</feature>
<feature type="region of interest" description="Disordered" evidence="6">
    <location>
        <begin position="307"/>
        <end position="371"/>
    </location>
</feature>
<evidence type="ECO:0000256" key="6">
    <source>
        <dbReference type="SAM" id="MobiDB-lite"/>
    </source>
</evidence>
<reference evidence="9 10" key="1">
    <citation type="submission" date="2020-08" db="EMBL/GenBank/DDBJ databases">
        <title>Genome Sequencing of Nocardia wallacei strain FMUON74 and assembly.</title>
        <authorList>
            <person name="Toyokawa M."/>
            <person name="Uesaka K."/>
        </authorList>
    </citation>
    <scope>NUCLEOTIDE SEQUENCE [LARGE SCALE GENOMIC DNA]</scope>
    <source>
        <strain evidence="9 10">FMUON74</strain>
    </source>
</reference>
<dbReference type="KEGG" id="nwl:NWFMUON74_32960"/>
<dbReference type="InterPro" id="IPR000719">
    <property type="entry name" value="Prot_kinase_dom"/>
</dbReference>
<keyword evidence="10" id="KW-1185">Reference proteome</keyword>
<keyword evidence="7" id="KW-0812">Transmembrane</keyword>
<accession>A0A7G1KQK9</accession>
<dbReference type="PROSITE" id="PS50011">
    <property type="entry name" value="PROTEIN_KINASE_DOM"/>
    <property type="match status" value="1"/>
</dbReference>
<dbReference type="InterPro" id="IPR017441">
    <property type="entry name" value="Protein_kinase_ATP_BS"/>
</dbReference>
<organism evidence="9 10">
    <name type="scientific">Nocardia wallacei</name>
    <dbReference type="NCBI Taxonomy" id="480035"/>
    <lineage>
        <taxon>Bacteria</taxon>
        <taxon>Bacillati</taxon>
        <taxon>Actinomycetota</taxon>
        <taxon>Actinomycetes</taxon>
        <taxon>Mycobacteriales</taxon>
        <taxon>Nocardiaceae</taxon>
        <taxon>Nocardia</taxon>
    </lineage>
</organism>
<keyword evidence="1" id="KW-0808">Transferase</keyword>
<proteinExistence type="predicted"/>
<keyword evidence="7" id="KW-1133">Transmembrane helix</keyword>
<dbReference type="SUPFAM" id="SSF56112">
    <property type="entry name" value="Protein kinase-like (PK-like)"/>
    <property type="match status" value="1"/>
</dbReference>
<keyword evidence="2 5" id="KW-0547">Nucleotide-binding</keyword>
<evidence type="ECO:0000256" key="5">
    <source>
        <dbReference type="PROSITE-ProRule" id="PRU10141"/>
    </source>
</evidence>
<dbReference type="Gene3D" id="1.10.510.10">
    <property type="entry name" value="Transferase(Phosphotransferase) domain 1"/>
    <property type="match status" value="1"/>
</dbReference>
<evidence type="ECO:0000256" key="2">
    <source>
        <dbReference type="ARBA" id="ARBA00022741"/>
    </source>
</evidence>
<feature type="region of interest" description="Disordered" evidence="6">
    <location>
        <begin position="404"/>
        <end position="436"/>
    </location>
</feature>
<evidence type="ECO:0000256" key="1">
    <source>
        <dbReference type="ARBA" id="ARBA00022679"/>
    </source>
</evidence>
<dbReference type="AlphaFoldDB" id="A0A7G1KQK9"/>
<dbReference type="PANTHER" id="PTHR43289:SF34">
    <property type="entry name" value="SERINE_THREONINE-PROTEIN KINASE YBDM-RELATED"/>
    <property type="match status" value="1"/>
</dbReference>
<dbReference type="RefSeq" id="WP_187688620.1">
    <property type="nucleotide sequence ID" value="NZ_AP023396.1"/>
</dbReference>
<dbReference type="PROSITE" id="PS00107">
    <property type="entry name" value="PROTEIN_KINASE_ATP"/>
    <property type="match status" value="1"/>
</dbReference>
<evidence type="ECO:0000313" key="9">
    <source>
        <dbReference type="EMBL" id="BCK55524.1"/>
    </source>
</evidence>
<keyword evidence="7" id="KW-0472">Membrane</keyword>